<gene>
    <name evidence="1" type="ORF">GCM10009733_006180</name>
</gene>
<reference evidence="1 2" key="1">
    <citation type="journal article" date="2019" name="Int. J. Syst. Evol. Microbiol.">
        <title>The Global Catalogue of Microorganisms (GCM) 10K type strain sequencing project: providing services to taxonomists for standard genome sequencing and annotation.</title>
        <authorList>
            <consortium name="The Broad Institute Genomics Platform"/>
            <consortium name="The Broad Institute Genome Sequencing Center for Infectious Disease"/>
            <person name="Wu L."/>
            <person name="Ma J."/>
        </authorList>
    </citation>
    <scope>NUCLEOTIDE SEQUENCE [LARGE SCALE GENOMIC DNA]</scope>
    <source>
        <strain evidence="1 2">JCM 13929</strain>
    </source>
</reference>
<comment type="caution">
    <text evidence="1">The sequence shown here is derived from an EMBL/GenBank/DDBJ whole genome shotgun (WGS) entry which is preliminary data.</text>
</comment>
<sequence>MLVVEIAICIIARAAVKTVVRIVDIGVPLVPEPLETPFLFFVAPLRRGNEPGLMVMHRRGR</sequence>
<dbReference type="Proteomes" id="UP001500064">
    <property type="component" value="Unassembled WGS sequence"/>
</dbReference>
<evidence type="ECO:0000313" key="1">
    <source>
        <dbReference type="EMBL" id="GAA1612902.1"/>
    </source>
</evidence>
<dbReference type="RefSeq" id="WP_346101315.1">
    <property type="nucleotide sequence ID" value="NZ_BAAAMU010000003.1"/>
</dbReference>
<keyword evidence="2" id="KW-1185">Reference proteome</keyword>
<protein>
    <submittedName>
        <fullName evidence="1">Uncharacterized protein</fullName>
    </submittedName>
</protein>
<name>A0ABN2ENK0_9ACTN</name>
<accession>A0ABN2ENK0</accession>
<evidence type="ECO:0000313" key="2">
    <source>
        <dbReference type="Proteomes" id="UP001500064"/>
    </source>
</evidence>
<dbReference type="EMBL" id="BAAAMU010000003">
    <property type="protein sequence ID" value="GAA1612902.1"/>
    <property type="molecule type" value="Genomic_DNA"/>
</dbReference>
<proteinExistence type="predicted"/>
<organism evidence="1 2">
    <name type="scientific">Nonomuraea maheshkhaliensis</name>
    <dbReference type="NCBI Taxonomy" id="419590"/>
    <lineage>
        <taxon>Bacteria</taxon>
        <taxon>Bacillati</taxon>
        <taxon>Actinomycetota</taxon>
        <taxon>Actinomycetes</taxon>
        <taxon>Streptosporangiales</taxon>
        <taxon>Streptosporangiaceae</taxon>
        <taxon>Nonomuraea</taxon>
    </lineage>
</organism>